<dbReference type="InterPro" id="IPR012171">
    <property type="entry name" value="Fatty_acid_desaturase"/>
</dbReference>
<comment type="caution">
    <text evidence="3">The sequence shown here is derived from an EMBL/GenBank/DDBJ whole genome shotgun (WGS) entry which is preliminary data.</text>
</comment>
<feature type="transmembrane region" description="Helical" evidence="1">
    <location>
        <begin position="60"/>
        <end position="80"/>
    </location>
</feature>
<gene>
    <name evidence="3" type="ORF">CP98_03476</name>
</gene>
<dbReference type="PANTHER" id="PTHR19353:SF19">
    <property type="entry name" value="DELTA(5) FATTY ACID DESATURASE C-RELATED"/>
    <property type="match status" value="1"/>
</dbReference>
<name>A0A084EHN2_SPHYA</name>
<proteinExistence type="predicted"/>
<dbReference type="Pfam" id="PF00487">
    <property type="entry name" value="FA_desaturase"/>
    <property type="match status" value="1"/>
</dbReference>
<keyword evidence="1" id="KW-0812">Transmembrane</keyword>
<accession>A0A084EHN2</accession>
<feature type="transmembrane region" description="Helical" evidence="1">
    <location>
        <begin position="100"/>
        <end position="119"/>
    </location>
</feature>
<evidence type="ECO:0000259" key="2">
    <source>
        <dbReference type="Pfam" id="PF00487"/>
    </source>
</evidence>
<dbReference type="GO" id="GO:0008610">
    <property type="term" value="P:lipid biosynthetic process"/>
    <property type="evidence" value="ECO:0007669"/>
    <property type="project" value="UniProtKB-ARBA"/>
</dbReference>
<dbReference type="PANTHER" id="PTHR19353">
    <property type="entry name" value="FATTY ACID DESATURASE 2"/>
    <property type="match status" value="1"/>
</dbReference>
<feature type="transmembrane region" description="Helical" evidence="1">
    <location>
        <begin position="215"/>
        <end position="232"/>
    </location>
</feature>
<dbReference type="AlphaFoldDB" id="A0A084EHN2"/>
<feature type="domain" description="Fatty acid desaturase" evidence="2">
    <location>
        <begin position="58"/>
        <end position="301"/>
    </location>
</feature>
<evidence type="ECO:0000313" key="3">
    <source>
        <dbReference type="EMBL" id="KEZ17474.1"/>
    </source>
</evidence>
<dbReference type="PATRIC" id="fig|13690.10.peg.3559"/>
<dbReference type="EMBL" id="JGVR01000022">
    <property type="protein sequence ID" value="KEZ17474.1"/>
    <property type="molecule type" value="Genomic_DNA"/>
</dbReference>
<dbReference type="CDD" id="cd03510">
    <property type="entry name" value="Rhizobitoxine-FADS-like"/>
    <property type="match status" value="1"/>
</dbReference>
<dbReference type="InterPro" id="IPR005804">
    <property type="entry name" value="FA_desaturase_dom"/>
</dbReference>
<organism evidence="3 4">
    <name type="scientific">Sphingobium yanoikuyae</name>
    <name type="common">Sphingomonas yanoikuyae</name>
    <dbReference type="NCBI Taxonomy" id="13690"/>
    <lineage>
        <taxon>Bacteria</taxon>
        <taxon>Pseudomonadati</taxon>
        <taxon>Pseudomonadota</taxon>
        <taxon>Alphaproteobacteria</taxon>
        <taxon>Sphingomonadales</taxon>
        <taxon>Sphingomonadaceae</taxon>
        <taxon>Sphingobium</taxon>
    </lineage>
</organism>
<evidence type="ECO:0000256" key="1">
    <source>
        <dbReference type="SAM" id="Phobius"/>
    </source>
</evidence>
<dbReference type="GO" id="GO:0016717">
    <property type="term" value="F:oxidoreductase activity, acting on paired donors, with oxidation of a pair of donors resulting in the reduction of molecular oxygen to two molecules of water"/>
    <property type="evidence" value="ECO:0007669"/>
    <property type="project" value="TreeGrafter"/>
</dbReference>
<dbReference type="GO" id="GO:0016020">
    <property type="term" value="C:membrane"/>
    <property type="evidence" value="ECO:0007669"/>
    <property type="project" value="TreeGrafter"/>
</dbReference>
<dbReference type="STRING" id="13690.AX777_19080"/>
<evidence type="ECO:0000313" key="4">
    <source>
        <dbReference type="Proteomes" id="UP000028534"/>
    </source>
</evidence>
<feature type="transmembrane region" description="Helical" evidence="1">
    <location>
        <begin position="191"/>
        <end position="209"/>
    </location>
</feature>
<keyword evidence="1" id="KW-0472">Membrane</keyword>
<feature type="transmembrane region" description="Helical" evidence="1">
    <location>
        <begin position="35"/>
        <end position="53"/>
    </location>
</feature>
<protein>
    <submittedName>
        <fullName evidence="3">Fatty acid desaturase</fullName>
    </submittedName>
</protein>
<sequence length="339" mass="39287">MEENVQERGAGYRYSRRATLPLIRQLSVVPNWRNALLLALQWAVMIAACVIAIRADRWPAYLIAGIVIGTRIQVLAVMMHEACHGMLFSNRRVNDLIGDLFVAYPLALSIDLYRVAHMVHHRHTNTMRDYDYRVQRKDADQHFPKSGRAMVVLLLRSLSGLNYYRAARAARIWSPLSNFHNPMRFGFDFRLALRVRYIVWAVLVYGAILWSPWRWQILGLFMIPQFIWANVFNRLRAMAEHNGVTDETEIRGTRTVIPTLIDRILIGPLNVSYHLEHHLFPSVPWHNLRRLHRHLMASDPLYARDAHVTQGYWGVIRELMPPPAVSGPDRQQVPVEANP</sequence>
<keyword evidence="1" id="KW-1133">Transmembrane helix</keyword>
<dbReference type="eggNOG" id="COG3239">
    <property type="taxonomic scope" value="Bacteria"/>
</dbReference>
<reference evidence="3 4" key="1">
    <citation type="submission" date="2014-03" db="EMBL/GenBank/DDBJ databases">
        <title>Genome sequence of Sphingobium yanoikuyae B1.</title>
        <authorList>
            <person name="Gan H.M."/>
            <person name="Gan H.Y."/>
            <person name="Savka M.A."/>
        </authorList>
    </citation>
    <scope>NUCLEOTIDE SEQUENCE [LARGE SCALE GENOMIC DNA]</scope>
    <source>
        <strain evidence="3 4">B1</strain>
    </source>
</reference>
<dbReference type="Proteomes" id="UP000028534">
    <property type="component" value="Unassembled WGS sequence"/>
</dbReference>
<dbReference type="RefSeq" id="WP_037521183.1">
    <property type="nucleotide sequence ID" value="NZ_JGVR01000022.1"/>
</dbReference>